<dbReference type="InterPro" id="IPR018060">
    <property type="entry name" value="HTH_AraC"/>
</dbReference>
<dbReference type="PANTHER" id="PTHR11019">
    <property type="entry name" value="HTH-TYPE TRANSCRIPTIONAL REGULATOR NIMR"/>
    <property type="match status" value="1"/>
</dbReference>
<proteinExistence type="predicted"/>
<evidence type="ECO:0000259" key="4">
    <source>
        <dbReference type="PROSITE" id="PS01124"/>
    </source>
</evidence>
<dbReference type="AlphaFoldDB" id="A0A494X5K4"/>
<dbReference type="InterPro" id="IPR032783">
    <property type="entry name" value="AraC_lig"/>
</dbReference>
<dbReference type="InterPro" id="IPR009057">
    <property type="entry name" value="Homeodomain-like_sf"/>
</dbReference>
<keyword evidence="3" id="KW-0804">Transcription</keyword>
<dbReference type="SMART" id="SM00342">
    <property type="entry name" value="HTH_ARAC"/>
    <property type="match status" value="1"/>
</dbReference>
<sequence length="300" mass="32751">MPDFRNVLLDRLDMDLLSRLTAFVRVRGNLLPLCPSSKGWVEDCPQSPPGVIPYHVVVEGACDFELVATGTRTRLTTGEIVVVPHGAHHRLLPLPRQRNSVVRILCGTFATAPLRESVLLAGMPEQFVIDTQDRAEFAWLAGVLDMMENETLSERAGTAGIVGDLSSAIFTLILRTWLEAAPVAAGLLAMAAHPALERIAVALLDEPERDWTAEQLAALGHVSRATLARLTDKHGAPTPARLLTELRMHRAAQWLARGDATAARVADWVGYDSEAAFNRAFKRLFGITPGRFASAARMPR</sequence>
<organism evidence="5 6">
    <name type="scientific">Trinickia fusca</name>
    <dbReference type="NCBI Taxonomy" id="2419777"/>
    <lineage>
        <taxon>Bacteria</taxon>
        <taxon>Pseudomonadati</taxon>
        <taxon>Pseudomonadota</taxon>
        <taxon>Betaproteobacteria</taxon>
        <taxon>Burkholderiales</taxon>
        <taxon>Burkholderiaceae</taxon>
        <taxon>Trinickia</taxon>
    </lineage>
</organism>
<evidence type="ECO:0000313" key="6">
    <source>
        <dbReference type="Proteomes" id="UP000280434"/>
    </source>
</evidence>
<evidence type="ECO:0000256" key="3">
    <source>
        <dbReference type="ARBA" id="ARBA00023163"/>
    </source>
</evidence>
<accession>A0A494X5K4</accession>
<dbReference type="Proteomes" id="UP000280434">
    <property type="component" value="Unassembled WGS sequence"/>
</dbReference>
<dbReference type="Pfam" id="PF12833">
    <property type="entry name" value="HTH_18"/>
    <property type="match status" value="1"/>
</dbReference>
<dbReference type="PANTHER" id="PTHR11019:SF159">
    <property type="entry name" value="TRANSCRIPTIONAL REGULATOR-RELATED"/>
    <property type="match status" value="1"/>
</dbReference>
<evidence type="ECO:0000256" key="1">
    <source>
        <dbReference type="ARBA" id="ARBA00023015"/>
    </source>
</evidence>
<dbReference type="Pfam" id="PF12852">
    <property type="entry name" value="Cupin_6"/>
    <property type="match status" value="1"/>
</dbReference>
<dbReference type="PROSITE" id="PS01124">
    <property type="entry name" value="HTH_ARAC_FAMILY_2"/>
    <property type="match status" value="1"/>
</dbReference>
<reference evidence="5 6" key="1">
    <citation type="submission" date="2018-10" db="EMBL/GenBank/DDBJ databases">
        <title>Paraburkholderia sp. 7MK8-2, isolated from soil.</title>
        <authorList>
            <person name="Gao Z.-H."/>
            <person name="Qiu L.-H."/>
        </authorList>
    </citation>
    <scope>NUCLEOTIDE SEQUENCE [LARGE SCALE GENOMIC DNA]</scope>
    <source>
        <strain evidence="5 6">7MK8-2</strain>
    </source>
</reference>
<dbReference type="GO" id="GO:0003700">
    <property type="term" value="F:DNA-binding transcription factor activity"/>
    <property type="evidence" value="ECO:0007669"/>
    <property type="project" value="InterPro"/>
</dbReference>
<feature type="domain" description="HTH araC/xylS-type" evidence="4">
    <location>
        <begin position="197"/>
        <end position="295"/>
    </location>
</feature>
<dbReference type="EMBL" id="RBZV01000008">
    <property type="protein sequence ID" value="RKP45968.1"/>
    <property type="molecule type" value="Genomic_DNA"/>
</dbReference>
<evidence type="ECO:0000256" key="2">
    <source>
        <dbReference type="ARBA" id="ARBA00023125"/>
    </source>
</evidence>
<keyword evidence="1" id="KW-0805">Transcription regulation</keyword>
<keyword evidence="2" id="KW-0238">DNA-binding</keyword>
<name>A0A494X5K4_9BURK</name>
<dbReference type="SUPFAM" id="SSF46689">
    <property type="entry name" value="Homeodomain-like"/>
    <property type="match status" value="1"/>
</dbReference>
<keyword evidence="6" id="KW-1185">Reference proteome</keyword>
<protein>
    <submittedName>
        <fullName evidence="5">AraC family transcriptional regulator</fullName>
    </submittedName>
</protein>
<dbReference type="GO" id="GO:0043565">
    <property type="term" value="F:sequence-specific DNA binding"/>
    <property type="evidence" value="ECO:0007669"/>
    <property type="project" value="InterPro"/>
</dbReference>
<comment type="caution">
    <text evidence="5">The sequence shown here is derived from an EMBL/GenBank/DDBJ whole genome shotgun (WGS) entry which is preliminary data.</text>
</comment>
<gene>
    <name evidence="5" type="ORF">D7S89_18485</name>
</gene>
<dbReference type="Gene3D" id="1.10.10.60">
    <property type="entry name" value="Homeodomain-like"/>
    <property type="match status" value="1"/>
</dbReference>
<evidence type="ECO:0000313" key="5">
    <source>
        <dbReference type="EMBL" id="RKP45968.1"/>
    </source>
</evidence>